<reference evidence="1 2" key="1">
    <citation type="submission" date="2013-09" db="EMBL/GenBank/DDBJ databases">
        <title>Corchorus capsularis genome sequencing.</title>
        <authorList>
            <person name="Alam M."/>
            <person name="Haque M.S."/>
            <person name="Islam M.S."/>
            <person name="Emdad E.M."/>
            <person name="Islam M.M."/>
            <person name="Ahmed B."/>
            <person name="Halim A."/>
            <person name="Hossen Q.M.M."/>
            <person name="Hossain M.Z."/>
            <person name="Ahmed R."/>
            <person name="Khan M.M."/>
            <person name="Islam R."/>
            <person name="Rashid M.M."/>
            <person name="Khan S.A."/>
            <person name="Rahman M.S."/>
            <person name="Alam M."/>
        </authorList>
    </citation>
    <scope>NUCLEOTIDE SEQUENCE [LARGE SCALE GENOMIC DNA]</scope>
    <source>
        <strain evidence="2">cv. CVL-1</strain>
        <tissue evidence="1">Whole seedling</tissue>
    </source>
</reference>
<accession>A0A1R3J0R7</accession>
<proteinExistence type="predicted"/>
<comment type="caution">
    <text evidence="1">The sequence shown here is derived from an EMBL/GenBank/DDBJ whole genome shotgun (WGS) entry which is preliminary data.</text>
</comment>
<evidence type="ECO:0000313" key="1">
    <source>
        <dbReference type="EMBL" id="OMO88427.1"/>
    </source>
</evidence>
<protein>
    <submittedName>
        <fullName evidence="1">Uncharacterized protein</fullName>
    </submittedName>
</protein>
<evidence type="ECO:0000313" key="2">
    <source>
        <dbReference type="Proteomes" id="UP000188268"/>
    </source>
</evidence>
<dbReference type="EMBL" id="AWWV01009000">
    <property type="protein sequence ID" value="OMO88427.1"/>
    <property type="molecule type" value="Genomic_DNA"/>
</dbReference>
<keyword evidence="2" id="KW-1185">Reference proteome</keyword>
<dbReference type="AlphaFoldDB" id="A0A1R3J0R7"/>
<gene>
    <name evidence="1" type="ORF">CCACVL1_08395</name>
</gene>
<organism evidence="1 2">
    <name type="scientific">Corchorus capsularis</name>
    <name type="common">Jute</name>
    <dbReference type="NCBI Taxonomy" id="210143"/>
    <lineage>
        <taxon>Eukaryota</taxon>
        <taxon>Viridiplantae</taxon>
        <taxon>Streptophyta</taxon>
        <taxon>Embryophyta</taxon>
        <taxon>Tracheophyta</taxon>
        <taxon>Spermatophyta</taxon>
        <taxon>Magnoliopsida</taxon>
        <taxon>eudicotyledons</taxon>
        <taxon>Gunneridae</taxon>
        <taxon>Pentapetalae</taxon>
        <taxon>rosids</taxon>
        <taxon>malvids</taxon>
        <taxon>Malvales</taxon>
        <taxon>Malvaceae</taxon>
        <taxon>Grewioideae</taxon>
        <taxon>Apeibeae</taxon>
        <taxon>Corchorus</taxon>
    </lineage>
</organism>
<dbReference type="Gramene" id="OMO88427">
    <property type="protein sequence ID" value="OMO88427"/>
    <property type="gene ID" value="CCACVL1_08395"/>
</dbReference>
<dbReference type="Proteomes" id="UP000188268">
    <property type="component" value="Unassembled WGS sequence"/>
</dbReference>
<name>A0A1R3J0R7_COCAP</name>
<sequence length="38" mass="4300">MAPVRRNESFYKSPVTNHLLTAALKDDEAILGVERQTK</sequence>